<dbReference type="PROSITE" id="PS50014">
    <property type="entry name" value="BROMODOMAIN_2"/>
    <property type="match status" value="1"/>
</dbReference>
<evidence type="ECO:0000259" key="8">
    <source>
        <dbReference type="PROSITE" id="PS50014"/>
    </source>
</evidence>
<dbReference type="CDD" id="cd15560">
    <property type="entry name" value="PHD2_3_BPTF"/>
    <property type="match status" value="1"/>
</dbReference>
<dbReference type="GO" id="GO:0008270">
    <property type="term" value="F:zinc ion binding"/>
    <property type="evidence" value="ECO:0007669"/>
    <property type="project" value="UniProtKB-KW"/>
</dbReference>
<dbReference type="CDD" id="cd05509">
    <property type="entry name" value="Bromo_gcn5_like"/>
    <property type="match status" value="1"/>
</dbReference>
<dbReference type="Gene3D" id="1.20.920.10">
    <property type="entry name" value="Bromodomain-like"/>
    <property type="match status" value="1"/>
</dbReference>
<dbReference type="InterPro" id="IPR011011">
    <property type="entry name" value="Znf_FYVE_PHD"/>
</dbReference>
<proteinExistence type="predicted"/>
<dbReference type="InterPro" id="IPR019787">
    <property type="entry name" value="Znf_PHD-finger"/>
</dbReference>
<name>A0A8R1I4V8_CAEJA</name>
<sequence>MVLKTVFLPTYTVPDPKYMTEMANLSLYCVSSETGAQPLEDESSELENEIAQILPVFDSADKDWNSFGYLLNEAASTSKDFNVSKSAPASDLETHFVTHNHPKPIGKGRRRRNSVQLLIDSKPRSEVKKEVINPADITLGGDTYDYAKQEEKPMIESIASGVARRRRTSANLSKSEDDSSNQQQTTLTTRASKERRTSEPMRAAFYGVGGGIDMDVAIPHCICQQLYDPSKFYIQCEMCARWYHGECVNVTEKKANQLEHWSCEQCVEEQERVKDEPALYCVCRKPYDDTKFYVGCDSCQGWFHPECVGITREQAEQAAEYNCPECNQGGYDSEASDGSVNSGASSFEITSRADYAHVLQLLELMIEHRMSTPFRNPVDLNEFPDYEQTIKRPMDLSTISQKVDRLEYRYLRQFVNDVNLMFENAKTYNPRDHAVFKCAETMQEVFEKKLTEVKMQMAEHQQMLQASAMRSARKRVQSESGKTVDSLDIDPEQLLPLDPSVLNYFNF</sequence>
<evidence type="ECO:0000256" key="1">
    <source>
        <dbReference type="ARBA" id="ARBA00022723"/>
    </source>
</evidence>
<protein>
    <submittedName>
        <fullName evidence="10">Uncharacterized protein</fullName>
    </submittedName>
</protein>
<dbReference type="SUPFAM" id="SSF57903">
    <property type="entry name" value="FYVE/PHD zinc finger"/>
    <property type="match status" value="2"/>
</dbReference>
<dbReference type="InterPro" id="IPR038028">
    <property type="entry name" value="BPTF"/>
</dbReference>
<dbReference type="PANTHER" id="PTHR45975:SF2">
    <property type="entry name" value="NUCLEOSOME-REMODELING FACTOR SUBUNIT BPTF"/>
    <property type="match status" value="1"/>
</dbReference>
<feature type="domain" description="PHD-type" evidence="9">
    <location>
        <begin position="218"/>
        <end position="269"/>
    </location>
</feature>
<dbReference type="PANTHER" id="PTHR45975">
    <property type="entry name" value="NUCLEOSOME-REMODELING FACTOR SUBUNIT BPTF"/>
    <property type="match status" value="1"/>
</dbReference>
<reference evidence="11" key="1">
    <citation type="submission" date="2010-08" db="EMBL/GenBank/DDBJ databases">
        <authorList>
            <consortium name="Caenorhabditis japonica Sequencing Consortium"/>
            <person name="Wilson R.K."/>
        </authorList>
    </citation>
    <scope>NUCLEOTIDE SEQUENCE [LARGE SCALE GENOMIC DNA]</scope>
    <source>
        <strain evidence="11">DF5081</strain>
    </source>
</reference>
<evidence type="ECO:0000256" key="3">
    <source>
        <dbReference type="ARBA" id="ARBA00022833"/>
    </source>
</evidence>
<evidence type="ECO:0000256" key="6">
    <source>
        <dbReference type="PROSITE-ProRule" id="PRU00146"/>
    </source>
</evidence>
<keyword evidence="11" id="KW-1185">Reference proteome</keyword>
<keyword evidence="1" id="KW-0479">Metal-binding</keyword>
<keyword evidence="4 5" id="KW-0103">Bromodomain</keyword>
<reference evidence="10" key="2">
    <citation type="submission" date="2022-06" db="UniProtKB">
        <authorList>
            <consortium name="EnsemblMetazoa"/>
        </authorList>
    </citation>
    <scope>IDENTIFICATION</scope>
    <source>
        <strain evidence="10">DF5081</strain>
    </source>
</reference>
<feature type="domain" description="Bromo" evidence="8">
    <location>
        <begin position="366"/>
        <end position="436"/>
    </location>
</feature>
<dbReference type="GO" id="GO:0006357">
    <property type="term" value="P:regulation of transcription by RNA polymerase II"/>
    <property type="evidence" value="ECO:0007669"/>
    <property type="project" value="InterPro"/>
</dbReference>
<dbReference type="AlphaFoldDB" id="A0A8R1I4V8"/>
<dbReference type="Pfam" id="PF00439">
    <property type="entry name" value="Bromodomain"/>
    <property type="match status" value="1"/>
</dbReference>
<dbReference type="Gene3D" id="3.30.40.10">
    <property type="entry name" value="Zinc/RING finger domain, C3HC4 (zinc finger)"/>
    <property type="match status" value="2"/>
</dbReference>
<organism evidence="10 11">
    <name type="scientific">Caenorhabditis japonica</name>
    <dbReference type="NCBI Taxonomy" id="281687"/>
    <lineage>
        <taxon>Eukaryota</taxon>
        <taxon>Metazoa</taxon>
        <taxon>Ecdysozoa</taxon>
        <taxon>Nematoda</taxon>
        <taxon>Chromadorea</taxon>
        <taxon>Rhabditida</taxon>
        <taxon>Rhabditina</taxon>
        <taxon>Rhabditomorpha</taxon>
        <taxon>Rhabditoidea</taxon>
        <taxon>Rhabditidae</taxon>
        <taxon>Peloderinae</taxon>
        <taxon>Caenorhabditis</taxon>
    </lineage>
</organism>
<keyword evidence="2 6" id="KW-0863">Zinc-finger</keyword>
<evidence type="ECO:0000256" key="4">
    <source>
        <dbReference type="ARBA" id="ARBA00023117"/>
    </source>
</evidence>
<dbReference type="GO" id="GO:0000978">
    <property type="term" value="F:RNA polymerase II cis-regulatory region sequence-specific DNA binding"/>
    <property type="evidence" value="ECO:0007669"/>
    <property type="project" value="TreeGrafter"/>
</dbReference>
<dbReference type="GO" id="GO:0016589">
    <property type="term" value="C:NURF complex"/>
    <property type="evidence" value="ECO:0007669"/>
    <property type="project" value="InterPro"/>
</dbReference>
<evidence type="ECO:0000313" key="10">
    <source>
        <dbReference type="EnsemblMetazoa" id="CJA16827.1"/>
    </source>
</evidence>
<dbReference type="SUPFAM" id="SSF47370">
    <property type="entry name" value="Bromodomain"/>
    <property type="match status" value="1"/>
</dbReference>
<evidence type="ECO:0000256" key="2">
    <source>
        <dbReference type="ARBA" id="ARBA00022771"/>
    </source>
</evidence>
<dbReference type="Pfam" id="PF00628">
    <property type="entry name" value="PHD"/>
    <property type="match status" value="2"/>
</dbReference>
<feature type="compositionally biased region" description="Polar residues" evidence="7">
    <location>
        <begin position="180"/>
        <end position="190"/>
    </location>
</feature>
<dbReference type="PROSITE" id="PS50016">
    <property type="entry name" value="ZF_PHD_2"/>
    <property type="match status" value="2"/>
</dbReference>
<feature type="region of interest" description="Disordered" evidence="7">
    <location>
        <begin position="157"/>
        <end position="199"/>
    </location>
</feature>
<dbReference type="InterPro" id="IPR001487">
    <property type="entry name" value="Bromodomain"/>
</dbReference>
<dbReference type="InterPro" id="IPR001965">
    <property type="entry name" value="Znf_PHD"/>
</dbReference>
<dbReference type="Proteomes" id="UP000005237">
    <property type="component" value="Unassembled WGS sequence"/>
</dbReference>
<evidence type="ECO:0000256" key="5">
    <source>
        <dbReference type="PROSITE-ProRule" id="PRU00035"/>
    </source>
</evidence>
<dbReference type="SMART" id="SM00249">
    <property type="entry name" value="PHD"/>
    <property type="match status" value="2"/>
</dbReference>
<dbReference type="InterPro" id="IPR013083">
    <property type="entry name" value="Znf_RING/FYVE/PHD"/>
</dbReference>
<evidence type="ECO:0000313" key="11">
    <source>
        <dbReference type="Proteomes" id="UP000005237"/>
    </source>
</evidence>
<dbReference type="EnsemblMetazoa" id="CJA16827.1">
    <property type="protein sequence ID" value="CJA16827.1"/>
    <property type="gene ID" value="WBGene00136032"/>
</dbReference>
<dbReference type="PRINTS" id="PR00503">
    <property type="entry name" value="BROMODOMAIN"/>
</dbReference>
<evidence type="ECO:0000256" key="7">
    <source>
        <dbReference type="SAM" id="MobiDB-lite"/>
    </source>
</evidence>
<feature type="domain" description="PHD-type" evidence="9">
    <location>
        <begin position="278"/>
        <end position="329"/>
    </location>
</feature>
<dbReference type="SMART" id="SM00297">
    <property type="entry name" value="BROMO"/>
    <property type="match status" value="1"/>
</dbReference>
<accession>A0A8R1I4V8</accession>
<dbReference type="InterPro" id="IPR036427">
    <property type="entry name" value="Bromodomain-like_sf"/>
</dbReference>
<evidence type="ECO:0000259" key="9">
    <source>
        <dbReference type="PROSITE" id="PS50016"/>
    </source>
</evidence>
<keyword evidence="3" id="KW-0862">Zinc</keyword>